<dbReference type="PROSITE" id="PS51192">
    <property type="entry name" value="HELICASE_ATP_BIND_1"/>
    <property type="match status" value="1"/>
</dbReference>
<dbReference type="CDD" id="cd00201">
    <property type="entry name" value="WW"/>
    <property type="match status" value="1"/>
</dbReference>
<dbReference type="PANTHER" id="PTHR42927">
    <property type="entry name" value="HELICASE SUPERFAMILY 1 AND 2 DOMAIN-CONTAINING PROTEIN"/>
    <property type="match status" value="1"/>
</dbReference>
<dbReference type="Gene3D" id="3.40.50.300">
    <property type="entry name" value="P-loop containing nucleotide triphosphate hydrolases"/>
    <property type="match status" value="2"/>
</dbReference>
<dbReference type="Pfam" id="PF22679">
    <property type="entry name" value="T1R_D3-like"/>
    <property type="match status" value="1"/>
</dbReference>
<dbReference type="Pfam" id="PF00397">
    <property type="entry name" value="WW"/>
    <property type="match status" value="1"/>
</dbReference>
<dbReference type="Gene3D" id="2.20.70.10">
    <property type="match status" value="1"/>
</dbReference>
<reference evidence="3" key="2">
    <citation type="submission" date="2011-02" db="EMBL/GenBank/DDBJ databases">
        <authorList>
            <person name="MacLean D."/>
        </authorList>
    </citation>
    <scope>NUCLEOTIDE SEQUENCE</scope>
</reference>
<dbReference type="SUPFAM" id="SSF52540">
    <property type="entry name" value="P-loop containing nucleoside triphosphate hydrolases"/>
    <property type="match status" value="2"/>
</dbReference>
<dbReference type="SUPFAM" id="SSF51045">
    <property type="entry name" value="WW domain"/>
    <property type="match status" value="1"/>
</dbReference>
<feature type="domain" description="WW" evidence="1">
    <location>
        <begin position="6"/>
        <end position="40"/>
    </location>
</feature>
<gene>
    <name evidence="3" type="primary">AlNc14C241G9468</name>
    <name evidence="3" type="ORF">ALNC14_106070</name>
</gene>
<organism evidence="3">
    <name type="scientific">Albugo laibachii Nc14</name>
    <dbReference type="NCBI Taxonomy" id="890382"/>
    <lineage>
        <taxon>Eukaryota</taxon>
        <taxon>Sar</taxon>
        <taxon>Stramenopiles</taxon>
        <taxon>Oomycota</taxon>
        <taxon>Peronosporomycetes</taxon>
        <taxon>Albuginales</taxon>
        <taxon>Albuginaceae</taxon>
        <taxon>Albugo</taxon>
    </lineage>
</organism>
<sequence length="744" mass="85034">MQMTDSALPKGWTICVSRSKKKIYYYHQETNTVQWSRPGEEEDFKKDKIIRKSSAKRQRPDSNSQSIELLIRTSLKAGLSEIQNVFVPWKHQISAINAIVKHLQSENTGNRFLIQHSTGSGKTATMSGLAHLLLLIADKQGERFHTIFLITDRIALDNQNRLALTKYLMRNGFFDVFCADNSDSLGQLMKKMEQTECSEMRQRVIISTVHKLQTLFSNKVKLAQYFHLAEKVTMNKYSRIAFITDEAHRSHTSDTRQSLETLVQTAEGTDASVVFIGFSSTPNEKTLSLFGTLASDSSPHTFHCYPIVQAIKDKIIMNMLQNYSFYQIQMKNCASGEDPSFVSFHRQAIDQVSDTIHFSKVKSLVMAKSFTEAQARYPKAKAMVVARSRKDVIRYHQLLQQYSSVKYVLHRKCNWRIYAAFSGTFEMKAESKFVTENSINGPATLDTADLIVVCDKLETGYNNPNLACIFLDRPIRSSARMVQVISRINRKAQGMFHWNPCLYLSLQIFLIDKQSVNIIDFSNHPARVRLAFAHYWAEFSAQNSKSTAHALKLQLKSAVCIVAELLPELLLSKSDHMEDFLEGILMLERDSFQQIRIALDEITSSYVQLREQENSDMFLWLSEKDFYKMEKLHALLEGQLRENSKRIQNKNTSNQECTLAMDDIVNGFAGAIYPESLLALVRVNDINDLIHFGENALRLWGRMEAIDFIIIARSLVVKEAIDAEMKAKLLSLTESLRTKHRCSI</sequence>
<dbReference type="HOGENOM" id="CLU_026348_0_0_1"/>
<evidence type="ECO:0000259" key="2">
    <source>
        <dbReference type="PROSITE" id="PS51192"/>
    </source>
</evidence>
<protein>
    <submittedName>
        <fullName evidence="3">Uncharacterized protein AlNc14C241G9468</fullName>
    </submittedName>
</protein>
<dbReference type="InterPro" id="IPR055180">
    <property type="entry name" value="HsdR_RecA-like_helicase_dom_2"/>
</dbReference>
<accession>F0WSX9</accession>
<dbReference type="InterPro" id="IPR014001">
    <property type="entry name" value="Helicase_ATP-bd"/>
</dbReference>
<dbReference type="SMART" id="SM00487">
    <property type="entry name" value="DEXDc"/>
    <property type="match status" value="1"/>
</dbReference>
<proteinExistence type="predicted"/>
<evidence type="ECO:0000313" key="3">
    <source>
        <dbReference type="EMBL" id="CCA24463.1"/>
    </source>
</evidence>
<dbReference type="InterPro" id="IPR001202">
    <property type="entry name" value="WW_dom"/>
</dbReference>
<dbReference type="PROSITE" id="PS50020">
    <property type="entry name" value="WW_DOMAIN_2"/>
    <property type="match status" value="1"/>
</dbReference>
<dbReference type="InterPro" id="IPR036020">
    <property type="entry name" value="WW_dom_sf"/>
</dbReference>
<dbReference type="EMBL" id="FR824286">
    <property type="protein sequence ID" value="CCA24463.1"/>
    <property type="molecule type" value="Genomic_DNA"/>
</dbReference>
<dbReference type="InterPro" id="IPR027417">
    <property type="entry name" value="P-loop_NTPase"/>
</dbReference>
<dbReference type="AlphaFoldDB" id="F0WSX9"/>
<feature type="domain" description="Helicase ATP-binding" evidence="2">
    <location>
        <begin position="103"/>
        <end position="300"/>
    </location>
</feature>
<evidence type="ECO:0000259" key="1">
    <source>
        <dbReference type="PROSITE" id="PS50020"/>
    </source>
</evidence>
<dbReference type="Pfam" id="PF18766">
    <property type="entry name" value="SWI2_SNF2"/>
    <property type="match status" value="1"/>
</dbReference>
<reference evidence="3" key="1">
    <citation type="journal article" date="2011" name="PLoS Biol.">
        <title>Gene gain and loss during evolution of obligate parasitism in the white rust pathogen of Arabidopsis thaliana.</title>
        <authorList>
            <person name="Kemen E."/>
            <person name="Gardiner A."/>
            <person name="Schultz-Larsen T."/>
            <person name="Kemen A.C."/>
            <person name="Balmuth A.L."/>
            <person name="Robert-Seilaniantz A."/>
            <person name="Bailey K."/>
            <person name="Holub E."/>
            <person name="Studholme D.J."/>
            <person name="Maclean D."/>
            <person name="Jones J.D."/>
        </authorList>
    </citation>
    <scope>NUCLEOTIDE SEQUENCE</scope>
</reference>
<dbReference type="PANTHER" id="PTHR42927:SF1">
    <property type="entry name" value="HELICASE SUPERFAMILY 1 AND 2 DOMAIN-CONTAINING PROTEIN"/>
    <property type="match status" value="1"/>
</dbReference>
<dbReference type="SMART" id="SM00456">
    <property type="entry name" value="WW"/>
    <property type="match status" value="1"/>
</dbReference>
<name>F0WSX9_9STRA</name>
<dbReference type="InterPro" id="IPR040980">
    <property type="entry name" value="SWI2_SNF2"/>
</dbReference>